<dbReference type="eggNOG" id="ENOG502RT6U">
    <property type="taxonomic scope" value="Eukaryota"/>
</dbReference>
<dbReference type="HOGENOM" id="CLU_076183_0_0_1"/>
<name>E3N769_CAERE</name>
<dbReference type="EMBL" id="DS268546">
    <property type="protein sequence ID" value="EFO88464.1"/>
    <property type="molecule type" value="Genomic_DNA"/>
</dbReference>
<dbReference type="OMA" id="FYPIKKF"/>
<accession>E3N769</accession>
<dbReference type="OrthoDB" id="5869057at2759"/>
<dbReference type="STRING" id="31234.E3N769"/>
<proteinExistence type="predicted"/>
<dbReference type="Proteomes" id="UP000008281">
    <property type="component" value="Unassembled WGS sequence"/>
</dbReference>
<dbReference type="AlphaFoldDB" id="E3N769"/>
<sequence>MLVQATTLFETSSSFRSRRKHGRPSPDNGRLRSALAEYVLHPLKTRASILKSTYIPIPSLHHEYPDFQPNILYSLNRKRRWEAEDSIGVDLLEELTQLNNGWRVTVVERVIGETSEYYYGLCGDRFEEFYPIKKFHYLNDNNEYKKKVVKSTRGQMYKNFLRHEEAEPMESIASYHFLRAPANIVTFLKKRFQDSNYHGHRWPRDGYWNRVNRGKDRRIELRYEELEDLEQEEQVEQVDDDEKEVKYYNLEDHLIEKFVMVKRRKSAK</sequence>
<evidence type="ECO:0000313" key="2">
    <source>
        <dbReference type="Proteomes" id="UP000008281"/>
    </source>
</evidence>
<protein>
    <submittedName>
        <fullName evidence="1">Uncharacterized protein</fullName>
    </submittedName>
</protein>
<reference evidence="1" key="1">
    <citation type="submission" date="2007-07" db="EMBL/GenBank/DDBJ databases">
        <title>PCAP assembly of the Caenorhabditis remanei genome.</title>
        <authorList>
            <consortium name="The Caenorhabditis remanei Sequencing Consortium"/>
            <person name="Wilson R.K."/>
        </authorList>
    </citation>
    <scope>NUCLEOTIDE SEQUENCE [LARGE SCALE GENOMIC DNA]</scope>
    <source>
        <strain evidence="1">PB4641</strain>
    </source>
</reference>
<evidence type="ECO:0000313" key="1">
    <source>
        <dbReference type="EMBL" id="EFO88464.1"/>
    </source>
</evidence>
<dbReference type="InParanoid" id="E3N769"/>
<organism evidence="2">
    <name type="scientific">Caenorhabditis remanei</name>
    <name type="common">Caenorhabditis vulgaris</name>
    <dbReference type="NCBI Taxonomy" id="31234"/>
    <lineage>
        <taxon>Eukaryota</taxon>
        <taxon>Metazoa</taxon>
        <taxon>Ecdysozoa</taxon>
        <taxon>Nematoda</taxon>
        <taxon>Chromadorea</taxon>
        <taxon>Rhabditida</taxon>
        <taxon>Rhabditina</taxon>
        <taxon>Rhabditomorpha</taxon>
        <taxon>Rhabditoidea</taxon>
        <taxon>Rhabditidae</taxon>
        <taxon>Peloderinae</taxon>
        <taxon>Caenorhabditis</taxon>
    </lineage>
</organism>
<gene>
    <name evidence="1" type="ORF">CRE_10569</name>
</gene>
<keyword evidence="2" id="KW-1185">Reference proteome</keyword>